<accession>H2XNW3</accession>
<dbReference type="Proteomes" id="UP000008144">
    <property type="component" value="Chromosome 1"/>
</dbReference>
<sequence>MNNNCGGTSFKLSFFSFEISSNSTARSHCVNWSSPPQAAKILLSVGCHSTEVIGDVWCLNEAIALPLLN</sequence>
<dbReference type="AlphaFoldDB" id="H2XNW3"/>
<reference evidence="1" key="4">
    <citation type="submission" date="2025-09" db="UniProtKB">
        <authorList>
            <consortium name="Ensembl"/>
        </authorList>
    </citation>
    <scope>IDENTIFICATION</scope>
</reference>
<reference evidence="2" key="1">
    <citation type="journal article" date="2002" name="Science">
        <title>The draft genome of Ciona intestinalis: insights into chordate and vertebrate origins.</title>
        <authorList>
            <person name="Dehal P."/>
            <person name="Satou Y."/>
            <person name="Campbell R.K."/>
            <person name="Chapman J."/>
            <person name="Degnan B."/>
            <person name="De Tomaso A."/>
            <person name="Davidson B."/>
            <person name="Di Gregorio A."/>
            <person name="Gelpke M."/>
            <person name="Goodstein D.M."/>
            <person name="Harafuji N."/>
            <person name="Hastings K.E."/>
            <person name="Ho I."/>
            <person name="Hotta K."/>
            <person name="Huang W."/>
            <person name="Kawashima T."/>
            <person name="Lemaire P."/>
            <person name="Martinez D."/>
            <person name="Meinertzhagen I.A."/>
            <person name="Necula S."/>
            <person name="Nonaka M."/>
            <person name="Putnam N."/>
            <person name="Rash S."/>
            <person name="Saiga H."/>
            <person name="Satake M."/>
            <person name="Terry A."/>
            <person name="Yamada L."/>
            <person name="Wang H.G."/>
            <person name="Awazu S."/>
            <person name="Azumi K."/>
            <person name="Boore J."/>
            <person name="Branno M."/>
            <person name="Chin-Bow S."/>
            <person name="DeSantis R."/>
            <person name="Doyle S."/>
            <person name="Francino P."/>
            <person name="Keys D.N."/>
            <person name="Haga S."/>
            <person name="Hayashi H."/>
            <person name="Hino K."/>
            <person name="Imai K.S."/>
            <person name="Inaba K."/>
            <person name="Kano S."/>
            <person name="Kobayashi K."/>
            <person name="Kobayashi M."/>
            <person name="Lee B.I."/>
            <person name="Makabe K.W."/>
            <person name="Manohar C."/>
            <person name="Matassi G."/>
            <person name="Medina M."/>
            <person name="Mochizuki Y."/>
            <person name="Mount S."/>
            <person name="Morishita T."/>
            <person name="Miura S."/>
            <person name="Nakayama A."/>
            <person name="Nishizaka S."/>
            <person name="Nomoto H."/>
            <person name="Ohta F."/>
            <person name="Oishi K."/>
            <person name="Rigoutsos I."/>
            <person name="Sano M."/>
            <person name="Sasaki A."/>
            <person name="Sasakura Y."/>
            <person name="Shoguchi E."/>
            <person name="Shin-i T."/>
            <person name="Spagnuolo A."/>
            <person name="Stainier D."/>
            <person name="Suzuki M.M."/>
            <person name="Tassy O."/>
            <person name="Takatori N."/>
            <person name="Tokuoka M."/>
            <person name="Yagi K."/>
            <person name="Yoshizaki F."/>
            <person name="Wada S."/>
            <person name="Zhang C."/>
            <person name="Hyatt P.D."/>
            <person name="Larimer F."/>
            <person name="Detter C."/>
            <person name="Doggett N."/>
            <person name="Glavina T."/>
            <person name="Hawkins T."/>
            <person name="Richardson P."/>
            <person name="Lucas S."/>
            <person name="Kohara Y."/>
            <person name="Levine M."/>
            <person name="Satoh N."/>
            <person name="Rokhsar D.S."/>
        </authorList>
    </citation>
    <scope>NUCLEOTIDE SEQUENCE [LARGE SCALE GENOMIC DNA]</scope>
</reference>
<proteinExistence type="predicted"/>
<dbReference type="EMBL" id="EAAA01000170">
    <property type="status" value="NOT_ANNOTATED_CDS"/>
    <property type="molecule type" value="Genomic_DNA"/>
</dbReference>
<keyword evidence="2" id="KW-1185">Reference proteome</keyword>
<reference evidence="1" key="2">
    <citation type="journal article" date="2008" name="Genome Biol.">
        <title>Improved genome assembly and evidence-based global gene model set for the chordate Ciona intestinalis: new insight into intron and operon populations.</title>
        <authorList>
            <person name="Satou Y."/>
            <person name="Mineta K."/>
            <person name="Ogasawara M."/>
            <person name="Sasakura Y."/>
            <person name="Shoguchi E."/>
            <person name="Ueno K."/>
            <person name="Yamada L."/>
            <person name="Matsumoto J."/>
            <person name="Wasserscheid J."/>
            <person name="Dewar K."/>
            <person name="Wiley G.B."/>
            <person name="Macmil S.L."/>
            <person name="Roe B.A."/>
            <person name="Zeller R.W."/>
            <person name="Hastings K.E."/>
            <person name="Lemaire P."/>
            <person name="Lindquist E."/>
            <person name="Endo T."/>
            <person name="Hotta K."/>
            <person name="Inaba K."/>
        </authorList>
    </citation>
    <scope>NUCLEOTIDE SEQUENCE [LARGE SCALE GENOMIC DNA]</scope>
    <source>
        <strain evidence="1">wild type</strain>
    </source>
</reference>
<reference evidence="1" key="3">
    <citation type="submission" date="2025-08" db="UniProtKB">
        <authorList>
            <consortium name="Ensembl"/>
        </authorList>
    </citation>
    <scope>IDENTIFICATION</scope>
</reference>
<organism evidence="1 2">
    <name type="scientific">Ciona intestinalis</name>
    <name type="common">Transparent sea squirt</name>
    <name type="synonym">Ascidia intestinalis</name>
    <dbReference type="NCBI Taxonomy" id="7719"/>
    <lineage>
        <taxon>Eukaryota</taxon>
        <taxon>Metazoa</taxon>
        <taxon>Chordata</taxon>
        <taxon>Tunicata</taxon>
        <taxon>Ascidiacea</taxon>
        <taxon>Phlebobranchia</taxon>
        <taxon>Cionidae</taxon>
        <taxon>Ciona</taxon>
    </lineage>
</organism>
<dbReference type="InParanoid" id="H2XNW3"/>
<evidence type="ECO:0000313" key="2">
    <source>
        <dbReference type="Proteomes" id="UP000008144"/>
    </source>
</evidence>
<evidence type="ECO:0000313" key="1">
    <source>
        <dbReference type="Ensembl" id="ENSCINP00000031346.1"/>
    </source>
</evidence>
<name>H2XNW3_CIOIN</name>
<dbReference type="Ensembl" id="ENSCINT00000035308.1">
    <property type="protein sequence ID" value="ENSCINP00000031346.1"/>
    <property type="gene ID" value="ENSCING00000020867.1"/>
</dbReference>
<dbReference type="HOGENOM" id="CLU_2775164_0_0_1"/>
<protein>
    <submittedName>
        <fullName evidence="1">Uncharacterized protein</fullName>
    </submittedName>
</protein>